<proteinExistence type="inferred from homology"/>
<dbReference type="Gene3D" id="3.30.1520.10">
    <property type="entry name" value="Phox-like domain"/>
    <property type="match status" value="1"/>
</dbReference>
<comment type="similarity">
    <text evidence="1">Belongs to the PX domain-containing GAP family.</text>
</comment>
<dbReference type="Gene3D" id="1.10.555.10">
    <property type="entry name" value="Rho GTPase activation protein"/>
    <property type="match status" value="1"/>
</dbReference>
<accession>A0A8C6NGX2</accession>
<feature type="domain" description="SH3" evidence="6">
    <location>
        <begin position="179"/>
        <end position="241"/>
    </location>
</feature>
<evidence type="ECO:0000256" key="3">
    <source>
        <dbReference type="ARBA" id="ARBA00022468"/>
    </source>
</evidence>
<dbReference type="AlphaFoldDB" id="A0A8C6NGX2"/>
<dbReference type="PANTHER" id="PTHR15729">
    <property type="entry name" value="CDC42 GTPASE-ACTIVATING PROTEIN"/>
    <property type="match status" value="1"/>
</dbReference>
<dbReference type="InterPro" id="IPR001452">
    <property type="entry name" value="SH3_domain"/>
</dbReference>
<feature type="region of interest" description="Disordered" evidence="5">
    <location>
        <begin position="515"/>
        <end position="537"/>
    </location>
</feature>
<keyword evidence="2 4" id="KW-0728">SH3 domain</keyword>
<dbReference type="CDD" id="cd11835">
    <property type="entry name" value="SH3_ARHGAP32_33"/>
    <property type="match status" value="1"/>
</dbReference>
<dbReference type="Gene3D" id="2.30.30.40">
    <property type="entry name" value="SH3 Domains"/>
    <property type="match status" value="1"/>
</dbReference>
<organism evidence="8 9">
    <name type="scientific">Nothobranchius furzeri</name>
    <name type="common">Turquoise killifish</name>
    <dbReference type="NCBI Taxonomy" id="105023"/>
    <lineage>
        <taxon>Eukaryota</taxon>
        <taxon>Metazoa</taxon>
        <taxon>Chordata</taxon>
        <taxon>Craniata</taxon>
        <taxon>Vertebrata</taxon>
        <taxon>Euteleostomi</taxon>
        <taxon>Actinopterygii</taxon>
        <taxon>Neopterygii</taxon>
        <taxon>Teleostei</taxon>
        <taxon>Neoteleostei</taxon>
        <taxon>Acanthomorphata</taxon>
        <taxon>Ovalentaria</taxon>
        <taxon>Atherinomorphae</taxon>
        <taxon>Cyprinodontiformes</taxon>
        <taxon>Nothobranchiidae</taxon>
        <taxon>Nothobranchius</taxon>
    </lineage>
</organism>
<evidence type="ECO:0000256" key="1">
    <source>
        <dbReference type="ARBA" id="ARBA00008795"/>
    </source>
</evidence>
<dbReference type="GO" id="GO:0005938">
    <property type="term" value="C:cell cortex"/>
    <property type="evidence" value="ECO:0007669"/>
    <property type="project" value="TreeGrafter"/>
</dbReference>
<dbReference type="Pfam" id="PF00620">
    <property type="entry name" value="RhoGAP"/>
    <property type="match status" value="1"/>
</dbReference>
<dbReference type="GeneTree" id="ENSGT00940000154313"/>
<evidence type="ECO:0000313" key="8">
    <source>
        <dbReference type="Ensembl" id="ENSNFUP00015000358.1"/>
    </source>
</evidence>
<dbReference type="FunFam" id="1.10.555.10:FF:000002">
    <property type="entry name" value="rho GTPase-activating protein 32 isoform X1"/>
    <property type="match status" value="1"/>
</dbReference>
<dbReference type="InterPro" id="IPR036871">
    <property type="entry name" value="PX_dom_sf"/>
</dbReference>
<feature type="domain" description="Rho-GAP" evidence="7">
    <location>
        <begin position="309"/>
        <end position="504"/>
    </location>
</feature>
<dbReference type="GO" id="GO:0035091">
    <property type="term" value="F:phosphatidylinositol binding"/>
    <property type="evidence" value="ECO:0007669"/>
    <property type="project" value="InterPro"/>
</dbReference>
<protein>
    <submittedName>
        <fullName evidence="8">Rho GTPase activating protein 32a</fullName>
    </submittedName>
</protein>
<keyword evidence="3" id="KW-0343">GTPase activation</keyword>
<dbReference type="GO" id="GO:0005096">
    <property type="term" value="F:GTPase activator activity"/>
    <property type="evidence" value="ECO:0007669"/>
    <property type="project" value="UniProtKB-KW"/>
</dbReference>
<dbReference type="InterPro" id="IPR036028">
    <property type="entry name" value="SH3-like_dom_sf"/>
</dbReference>
<dbReference type="InterPro" id="IPR008936">
    <property type="entry name" value="Rho_GTPase_activation_prot"/>
</dbReference>
<evidence type="ECO:0000313" key="9">
    <source>
        <dbReference type="Proteomes" id="UP000694548"/>
    </source>
</evidence>
<dbReference type="Ensembl" id="ENSNFUT00015000422.1">
    <property type="protein sequence ID" value="ENSNFUP00015000358.1"/>
    <property type="gene ID" value="ENSNFUG00015000279.1"/>
</dbReference>
<dbReference type="Proteomes" id="UP000694548">
    <property type="component" value="Chromosome sgr06"/>
</dbReference>
<dbReference type="GO" id="GO:0005654">
    <property type="term" value="C:nucleoplasm"/>
    <property type="evidence" value="ECO:0007669"/>
    <property type="project" value="TreeGrafter"/>
</dbReference>
<dbReference type="SUPFAM" id="SSF50044">
    <property type="entry name" value="SH3-domain"/>
    <property type="match status" value="1"/>
</dbReference>
<dbReference type="CDD" id="cd04384">
    <property type="entry name" value="RhoGAP_CdGAP"/>
    <property type="match status" value="1"/>
</dbReference>
<evidence type="ECO:0000256" key="4">
    <source>
        <dbReference type="PROSITE-ProRule" id="PRU00192"/>
    </source>
</evidence>
<dbReference type="GO" id="GO:0001650">
    <property type="term" value="C:fibrillar center"/>
    <property type="evidence" value="ECO:0007669"/>
    <property type="project" value="TreeGrafter"/>
</dbReference>
<dbReference type="GO" id="GO:0005794">
    <property type="term" value="C:Golgi apparatus"/>
    <property type="evidence" value="ECO:0007669"/>
    <property type="project" value="TreeGrafter"/>
</dbReference>
<dbReference type="GO" id="GO:0015629">
    <property type="term" value="C:actin cytoskeleton"/>
    <property type="evidence" value="ECO:0007669"/>
    <property type="project" value="TreeGrafter"/>
</dbReference>
<dbReference type="PANTHER" id="PTHR15729:SF13">
    <property type="entry name" value="RHO GTPASE-ACTIVATING PROTEIN 32"/>
    <property type="match status" value="1"/>
</dbReference>
<evidence type="ECO:0000256" key="5">
    <source>
        <dbReference type="SAM" id="MobiDB-lite"/>
    </source>
</evidence>
<evidence type="ECO:0000256" key="2">
    <source>
        <dbReference type="ARBA" id="ARBA00022443"/>
    </source>
</evidence>
<dbReference type="PROSITE" id="PS50238">
    <property type="entry name" value="RHOGAP"/>
    <property type="match status" value="1"/>
</dbReference>
<sequence>MRSDDATEAPAEPLLRSCVSTASMKVKNMKKGHFPRLAECAHFHYETVDFGNVQLAFAEGQSEGPKAGLDSKELVFIVQITCQSRNWLVKRSYEDFRVLDKHLHLCIYDRRYSQLSEIPRFDTLKDTTESVSTMLTNYLSRFSAIADNKINCGPVLTWMEIDNKGNHLLVSEEASINVPAIAAAHVTKRYTAQATDELTFEVGDIVSVIDMPPKEDTGWWRGKHGFQVGFFPCDCVELINEKIPPSVQNSVPKPGTLYWSPFGCLCVGSFSVCKKHGKLVTFLRSFMKSRPPPQKLRQRGILRERVFGCDLGEYLHNSGHEVPQVVKSCAEFIEKIGVVDGIYRLSGISSNIQKLRHEFDSEQIPDLSRDVFRQDIHSVGSLCKLYFRELPNPLLTYQLYDRFSEAVSAATDEERLLKIHDVIQQLPPPHYRTLEFLMRHLSRLATFSSITNMHTKNLAIVWAPNLLRSRQIESACFSGTAAFMEVRIQSVVVEFILNNTEPLFSPKLSAALRENSGGSCKSHSVSKRKLKRHPSEPNEIKSIALPGQLARKPPALVLKNVLPLPSL</sequence>
<dbReference type="FunFam" id="2.30.30.40:FF:000030">
    <property type="entry name" value="rho GTPase-activating protein 32 isoform X2"/>
    <property type="match status" value="1"/>
</dbReference>
<evidence type="ECO:0000259" key="7">
    <source>
        <dbReference type="PROSITE" id="PS50238"/>
    </source>
</evidence>
<gene>
    <name evidence="8" type="primary">arhgap32a</name>
</gene>
<dbReference type="InterPro" id="IPR000198">
    <property type="entry name" value="RhoGAP_dom"/>
</dbReference>
<reference evidence="8" key="3">
    <citation type="submission" date="2025-09" db="UniProtKB">
        <authorList>
            <consortium name="Ensembl"/>
        </authorList>
    </citation>
    <scope>IDENTIFICATION</scope>
</reference>
<dbReference type="SMART" id="SM00326">
    <property type="entry name" value="SH3"/>
    <property type="match status" value="1"/>
</dbReference>
<dbReference type="InterPro" id="IPR051576">
    <property type="entry name" value="PX-Rho_GAP"/>
</dbReference>
<reference evidence="8" key="2">
    <citation type="submission" date="2025-08" db="UniProtKB">
        <authorList>
            <consortium name="Ensembl"/>
        </authorList>
    </citation>
    <scope>IDENTIFICATION</scope>
</reference>
<dbReference type="SUPFAM" id="SSF64268">
    <property type="entry name" value="PX domain"/>
    <property type="match status" value="1"/>
</dbReference>
<reference evidence="8" key="1">
    <citation type="submission" date="2014-08" db="EMBL/GenBank/DDBJ databases">
        <authorList>
            <person name="Senf B."/>
            <person name="Petzold A."/>
            <person name="Downie B.R."/>
            <person name="Koch P."/>
            <person name="Platzer M."/>
        </authorList>
    </citation>
    <scope>NUCLEOTIDE SEQUENCE [LARGE SCALE GENOMIC DNA]</scope>
    <source>
        <strain evidence="8">GRZ</strain>
    </source>
</reference>
<keyword evidence="9" id="KW-1185">Reference proteome</keyword>
<dbReference type="Pfam" id="PF14604">
    <property type="entry name" value="SH3_9"/>
    <property type="match status" value="1"/>
</dbReference>
<dbReference type="SUPFAM" id="SSF48350">
    <property type="entry name" value="GTPase activation domain, GAP"/>
    <property type="match status" value="1"/>
</dbReference>
<name>A0A8C6NGX2_NOTFU</name>
<dbReference type="SMART" id="SM00324">
    <property type="entry name" value="RhoGAP"/>
    <property type="match status" value="1"/>
</dbReference>
<evidence type="ECO:0000259" key="6">
    <source>
        <dbReference type="PROSITE" id="PS50002"/>
    </source>
</evidence>
<dbReference type="PROSITE" id="PS50002">
    <property type="entry name" value="SH3"/>
    <property type="match status" value="1"/>
</dbReference>
<dbReference type="GO" id="GO:0007264">
    <property type="term" value="P:small GTPase-mediated signal transduction"/>
    <property type="evidence" value="ECO:0007669"/>
    <property type="project" value="TreeGrafter"/>
</dbReference>